<evidence type="ECO:0000313" key="5">
    <source>
        <dbReference type="EMBL" id="DAF51104.1"/>
    </source>
</evidence>
<keyword evidence="3" id="KW-0378">Hydrolase</keyword>
<evidence type="ECO:0000256" key="2">
    <source>
        <dbReference type="ARBA" id="ARBA00022722"/>
    </source>
</evidence>
<dbReference type="SMART" id="SM00990">
    <property type="entry name" value="VRR_NUC"/>
    <property type="match status" value="1"/>
</dbReference>
<proteinExistence type="predicted"/>
<dbReference type="GO" id="GO:0004518">
    <property type="term" value="F:nuclease activity"/>
    <property type="evidence" value="ECO:0007669"/>
    <property type="project" value="UniProtKB-KW"/>
</dbReference>
<dbReference type="InterPro" id="IPR011856">
    <property type="entry name" value="tRNA_endonuc-like_dom_sf"/>
</dbReference>
<feature type="domain" description="VRR-NUC" evidence="4">
    <location>
        <begin position="6"/>
        <end position="122"/>
    </location>
</feature>
<dbReference type="Gene3D" id="3.40.1350.10">
    <property type="match status" value="1"/>
</dbReference>
<protein>
    <submittedName>
        <fullName evidence="5">Nuclease</fullName>
    </submittedName>
</protein>
<keyword evidence="2" id="KW-0540">Nuclease</keyword>
<reference evidence="5" key="1">
    <citation type="journal article" date="2021" name="Proc. Natl. Acad. Sci. U.S.A.">
        <title>A Catalog of Tens of Thousands of Viruses from Human Metagenomes Reveals Hidden Associations with Chronic Diseases.</title>
        <authorList>
            <person name="Tisza M.J."/>
            <person name="Buck C.B."/>
        </authorList>
    </citation>
    <scope>NUCLEOTIDE SEQUENCE</scope>
    <source>
        <strain evidence="5">Ct4Uy2</strain>
    </source>
</reference>
<dbReference type="GO" id="GO:0003676">
    <property type="term" value="F:nucleic acid binding"/>
    <property type="evidence" value="ECO:0007669"/>
    <property type="project" value="InterPro"/>
</dbReference>
<dbReference type="Pfam" id="PF08774">
    <property type="entry name" value="VRR_NUC"/>
    <property type="match status" value="1"/>
</dbReference>
<evidence type="ECO:0000256" key="3">
    <source>
        <dbReference type="ARBA" id="ARBA00022801"/>
    </source>
</evidence>
<organism evidence="5">
    <name type="scientific">Siphoviridae sp. ct4Uy2</name>
    <dbReference type="NCBI Taxonomy" id="2827777"/>
    <lineage>
        <taxon>Viruses</taxon>
        <taxon>Duplodnaviria</taxon>
        <taxon>Heunggongvirae</taxon>
        <taxon>Uroviricota</taxon>
        <taxon>Caudoviricetes</taxon>
    </lineage>
</organism>
<evidence type="ECO:0000256" key="1">
    <source>
        <dbReference type="ARBA" id="ARBA00001946"/>
    </source>
</evidence>
<evidence type="ECO:0000259" key="4">
    <source>
        <dbReference type="SMART" id="SM00990"/>
    </source>
</evidence>
<comment type="cofactor">
    <cofactor evidence="1">
        <name>Mg(2+)</name>
        <dbReference type="ChEBI" id="CHEBI:18420"/>
    </cofactor>
</comment>
<accession>A0A8S5SJJ6</accession>
<dbReference type="InterPro" id="IPR014883">
    <property type="entry name" value="VRR_NUC"/>
</dbReference>
<dbReference type="EMBL" id="BK032610">
    <property type="protein sequence ID" value="DAF51104.1"/>
    <property type="molecule type" value="Genomic_DNA"/>
</dbReference>
<sequence>MTYEEMKAKYCGTNIRRKPKSEEHKIQASCIRWFRLQYPQLRNILFAVPNAARRSARNGAYMKEEGMLSGVADLVLLKSNRFYGALCIEMKKPGGYQRTAQKEWQKECEAAGNKYVVVRSLDEFIKVVTDYLNNM</sequence>
<dbReference type="GO" id="GO:0016788">
    <property type="term" value="F:hydrolase activity, acting on ester bonds"/>
    <property type="evidence" value="ECO:0007669"/>
    <property type="project" value="InterPro"/>
</dbReference>
<name>A0A8S5SJJ6_9CAUD</name>